<evidence type="ECO:0000256" key="1">
    <source>
        <dbReference type="ARBA" id="ARBA00004123"/>
    </source>
</evidence>
<dbReference type="AlphaFoldDB" id="A0A6P6UAN1"/>
<dbReference type="GeneID" id="113709292"/>
<evidence type="ECO:0000256" key="2">
    <source>
        <dbReference type="ARBA" id="ARBA00023015"/>
    </source>
</evidence>
<keyword evidence="5" id="KW-0539">Nucleus</keyword>
<dbReference type="Proteomes" id="UP001652660">
    <property type="component" value="Chromosome 9e"/>
</dbReference>
<evidence type="ECO:0000256" key="7">
    <source>
        <dbReference type="SAM" id="MobiDB-lite"/>
    </source>
</evidence>
<dbReference type="InterPro" id="IPR036879">
    <property type="entry name" value="TF_MADSbox_sf"/>
</dbReference>
<dbReference type="RefSeq" id="XP_027087820.2">
    <property type="nucleotide sequence ID" value="XM_027232019.2"/>
</dbReference>
<feature type="region of interest" description="Disordered" evidence="7">
    <location>
        <begin position="91"/>
        <end position="120"/>
    </location>
</feature>
<reference evidence="10 11" key="2">
    <citation type="submission" date="2025-05" db="UniProtKB">
        <authorList>
            <consortium name="RefSeq"/>
        </authorList>
    </citation>
    <scope>IDENTIFICATION</scope>
    <source>
        <tissue evidence="10 11">Leaves</tissue>
    </source>
</reference>
<keyword evidence="2" id="KW-0805">Transcription regulation</keyword>
<dbReference type="PANTHER" id="PTHR11945">
    <property type="entry name" value="MADS BOX PROTEIN"/>
    <property type="match status" value="1"/>
</dbReference>
<dbReference type="SUPFAM" id="SSF55455">
    <property type="entry name" value="SRF-like"/>
    <property type="match status" value="1"/>
</dbReference>
<feature type="compositionally biased region" description="Acidic residues" evidence="7">
    <location>
        <begin position="107"/>
        <end position="116"/>
    </location>
</feature>
<evidence type="ECO:0000313" key="9">
    <source>
        <dbReference type="Proteomes" id="UP001652660"/>
    </source>
</evidence>
<keyword evidence="9" id="KW-1185">Reference proteome</keyword>
<comment type="subcellular location">
    <subcellularLocation>
        <location evidence="1">Nucleus</location>
    </subcellularLocation>
</comment>
<organism evidence="9 10">
    <name type="scientific">Coffea arabica</name>
    <name type="common">Arabian coffee</name>
    <dbReference type="NCBI Taxonomy" id="13443"/>
    <lineage>
        <taxon>Eukaryota</taxon>
        <taxon>Viridiplantae</taxon>
        <taxon>Streptophyta</taxon>
        <taxon>Embryophyta</taxon>
        <taxon>Tracheophyta</taxon>
        <taxon>Spermatophyta</taxon>
        <taxon>Magnoliopsida</taxon>
        <taxon>eudicotyledons</taxon>
        <taxon>Gunneridae</taxon>
        <taxon>Pentapetalae</taxon>
        <taxon>asterids</taxon>
        <taxon>lamiids</taxon>
        <taxon>Gentianales</taxon>
        <taxon>Rubiaceae</taxon>
        <taxon>Ixoroideae</taxon>
        <taxon>Gardenieae complex</taxon>
        <taxon>Bertiereae - Coffeeae clade</taxon>
        <taxon>Coffeeae</taxon>
        <taxon>Coffea</taxon>
    </lineage>
</organism>
<evidence type="ECO:0000313" key="11">
    <source>
        <dbReference type="RefSeq" id="XP_071922183.1"/>
    </source>
</evidence>
<name>A0A6P6UAN1_COFAR</name>
<evidence type="ECO:0000256" key="5">
    <source>
        <dbReference type="ARBA" id="ARBA00023242"/>
    </source>
</evidence>
<dbReference type="InterPro" id="IPR002100">
    <property type="entry name" value="TF_MADSbox"/>
</dbReference>
<dbReference type="SMART" id="SM00432">
    <property type="entry name" value="MADS"/>
    <property type="match status" value="1"/>
</dbReference>
<dbReference type="RefSeq" id="XP_071922183.1">
    <property type="nucleotide sequence ID" value="XM_072066082.1"/>
</dbReference>
<keyword evidence="4" id="KW-0804">Transcription</keyword>
<feature type="region of interest" description="Disordered" evidence="7">
    <location>
        <begin position="182"/>
        <end position="207"/>
    </location>
</feature>
<evidence type="ECO:0000259" key="8">
    <source>
        <dbReference type="PROSITE" id="PS50066"/>
    </source>
</evidence>
<dbReference type="PROSITE" id="PS50066">
    <property type="entry name" value="MADS_BOX_2"/>
    <property type="match status" value="1"/>
</dbReference>
<protein>
    <recommendedName>
        <fullName evidence="8">MADS-box domain-containing protein</fullName>
    </recommendedName>
</protein>
<evidence type="ECO:0000313" key="10">
    <source>
        <dbReference type="RefSeq" id="XP_027087820.2"/>
    </source>
</evidence>
<feature type="domain" description="MADS-box" evidence="8">
    <location>
        <begin position="1"/>
        <end position="61"/>
    </location>
</feature>
<feature type="coiled-coil region" evidence="6">
    <location>
        <begin position="237"/>
        <end position="264"/>
    </location>
</feature>
<dbReference type="PANTHER" id="PTHR11945:SF534">
    <property type="entry name" value="MYOCYTE-SPECIFIC ENHANCER FACTOR 2"/>
    <property type="match status" value="1"/>
</dbReference>
<keyword evidence="6" id="KW-0175">Coiled coil</keyword>
<evidence type="ECO:0000256" key="4">
    <source>
        <dbReference type="ARBA" id="ARBA00023163"/>
    </source>
</evidence>
<reference evidence="9" key="1">
    <citation type="journal article" date="2025" name="Foods">
        <title>Unveiling the Microbial Signatures of Arabica Coffee Cherries: Insights into Ripeness Specific Diversity, Functional Traits, and Implications for Quality and Safety.</title>
        <authorList>
            <consortium name="RefSeq"/>
            <person name="Tenea G.N."/>
            <person name="Cifuentes V."/>
            <person name="Reyes P."/>
            <person name="Cevallos-Vallejos M."/>
        </authorList>
    </citation>
    <scope>NUCLEOTIDE SEQUENCE [LARGE SCALE GENOMIC DNA]</scope>
</reference>
<sequence>MLKRRMEIKKIEHKAKRNTAFRTRRKELFKMASEFGQDFGAHVAVVTIHEAGNVFAFGHPNLTSVVQNYKEAKEVESSKRDDDDDQEVVQEIQNLSPVDFAETKESTDDDEDESNSDGEIKVKKGKSLFWKRDDDHQEVQYMLGDQRNKSDQMDFSLPLRHNKVEKNESCGMMIRNKSESGKGLALDLPEGGSQKNDANQEEQDLRKEVKTQGLSTVDSNMIWSLLRKLLRKLHHVEDLELHELEQLIAEMEEIEKKILDRANQIMRSSADPSGDSGKDSSI</sequence>
<dbReference type="Gene3D" id="3.40.1810.10">
    <property type="entry name" value="Transcription factor, MADS-box"/>
    <property type="match status" value="1"/>
</dbReference>
<evidence type="ECO:0000256" key="6">
    <source>
        <dbReference type="SAM" id="Coils"/>
    </source>
</evidence>
<accession>A0A6P6UAN1</accession>
<keyword evidence="3" id="KW-0238">DNA-binding</keyword>
<dbReference type="Pfam" id="PF00319">
    <property type="entry name" value="SRF-TF"/>
    <property type="match status" value="1"/>
</dbReference>
<gene>
    <name evidence="10 11" type="primary">LOC113709292</name>
</gene>
<proteinExistence type="predicted"/>
<evidence type="ECO:0000256" key="3">
    <source>
        <dbReference type="ARBA" id="ARBA00023125"/>
    </source>
</evidence>